<dbReference type="InterPro" id="IPR011990">
    <property type="entry name" value="TPR-like_helical_dom_sf"/>
</dbReference>
<dbReference type="PANTHER" id="PTHR45586:SF1">
    <property type="entry name" value="LIPOPOLYSACCHARIDE ASSEMBLY PROTEIN B"/>
    <property type="match status" value="1"/>
</dbReference>
<dbReference type="AlphaFoldDB" id="A0A423PQG6"/>
<protein>
    <recommendedName>
        <fullName evidence="6">Tetratricopeptide repeat-like domain-containing protein</fullName>
    </recommendedName>
</protein>
<dbReference type="SUPFAM" id="SSF48452">
    <property type="entry name" value="TPR-like"/>
    <property type="match status" value="2"/>
</dbReference>
<dbReference type="EMBL" id="AYKH01000012">
    <property type="protein sequence ID" value="ROO27854.1"/>
    <property type="molecule type" value="Genomic_DNA"/>
</dbReference>
<accession>A0A423PQG6</accession>
<evidence type="ECO:0000313" key="5">
    <source>
        <dbReference type="Proteomes" id="UP000283993"/>
    </source>
</evidence>
<dbReference type="InterPro" id="IPR019734">
    <property type="entry name" value="TPR_rpt"/>
</dbReference>
<name>A0A423PQG6_9GAMM</name>
<dbReference type="Pfam" id="PF13432">
    <property type="entry name" value="TPR_16"/>
    <property type="match status" value="3"/>
</dbReference>
<dbReference type="PANTHER" id="PTHR45586">
    <property type="entry name" value="TPR REPEAT-CONTAINING PROTEIN PA4667"/>
    <property type="match status" value="1"/>
</dbReference>
<evidence type="ECO:0000256" key="2">
    <source>
        <dbReference type="ARBA" id="ARBA00022803"/>
    </source>
</evidence>
<evidence type="ECO:0008006" key="6">
    <source>
        <dbReference type="Google" id="ProtNLM"/>
    </source>
</evidence>
<proteinExistence type="predicted"/>
<evidence type="ECO:0000256" key="3">
    <source>
        <dbReference type="PROSITE-ProRule" id="PRU00339"/>
    </source>
</evidence>
<keyword evidence="1" id="KW-0677">Repeat</keyword>
<organism evidence="4 5">
    <name type="scientific">Salinisphaera orenii MK-B5</name>
    <dbReference type="NCBI Taxonomy" id="856730"/>
    <lineage>
        <taxon>Bacteria</taxon>
        <taxon>Pseudomonadati</taxon>
        <taxon>Pseudomonadota</taxon>
        <taxon>Gammaproteobacteria</taxon>
        <taxon>Salinisphaerales</taxon>
        <taxon>Salinisphaeraceae</taxon>
        <taxon>Salinisphaera</taxon>
    </lineage>
</organism>
<comment type="caution">
    <text evidence="4">The sequence shown here is derived from an EMBL/GenBank/DDBJ whole genome shotgun (WGS) entry which is preliminary data.</text>
</comment>
<reference evidence="4 5" key="1">
    <citation type="submission" date="2013-10" db="EMBL/GenBank/DDBJ databases">
        <title>Salinisphaera orenii MK-B5 Genome Sequencing.</title>
        <authorList>
            <person name="Lai Q."/>
            <person name="Li C."/>
            <person name="Shao Z."/>
        </authorList>
    </citation>
    <scope>NUCLEOTIDE SEQUENCE [LARGE SCALE GENOMIC DNA]</scope>
    <source>
        <strain evidence="4 5">MK-B5</strain>
    </source>
</reference>
<gene>
    <name evidence="4" type="ORF">SAOR_07705</name>
</gene>
<dbReference type="InterPro" id="IPR051012">
    <property type="entry name" value="CellSynth/LPSAsmb/PSIAsmb"/>
</dbReference>
<dbReference type="Gene3D" id="1.25.40.10">
    <property type="entry name" value="Tetratricopeptide repeat domain"/>
    <property type="match status" value="2"/>
</dbReference>
<feature type="repeat" description="TPR" evidence="3">
    <location>
        <begin position="245"/>
        <end position="278"/>
    </location>
</feature>
<evidence type="ECO:0000256" key="1">
    <source>
        <dbReference type="ARBA" id="ARBA00022737"/>
    </source>
</evidence>
<dbReference type="PROSITE" id="PS50005">
    <property type="entry name" value="TPR"/>
    <property type="match status" value="1"/>
</dbReference>
<dbReference type="RefSeq" id="WP_123630910.1">
    <property type="nucleotide sequence ID" value="NZ_AYKH01000012.1"/>
</dbReference>
<dbReference type="SMART" id="SM00028">
    <property type="entry name" value="TPR"/>
    <property type="match status" value="7"/>
</dbReference>
<evidence type="ECO:0000313" key="4">
    <source>
        <dbReference type="EMBL" id="ROO27854.1"/>
    </source>
</evidence>
<dbReference type="Proteomes" id="UP000283993">
    <property type="component" value="Unassembled WGS sequence"/>
</dbReference>
<keyword evidence="5" id="KW-1185">Reference proteome</keyword>
<sequence>MLAAALTLAGCAGQPASDSVEGMRIDAATVATPESSRRSAYEYHVLAGEMAIQRGHRDVAAREYVAALDYSNDRELAERATQIALFAGEAELAYRAAGTWAAAEPDSLDAQRTAARLALATGDASGLAVYARSLVAAASSTRTGYQLLADLLSGENDRADLAIDTLTDIAQRHPESAPAQHALGVVALRYGREQVASQAAERAVRLEPAWDGAVLLQAGVLIRAGETDRAQALISGLPGNDARRAQYHLTLARLMVQADQGEAALDAFDRALALAPDNADARYGLGVLALSVGDLERAATAFRRLYEDGDRADDAAYYLGSIAERNDDPARAQQWYQRVENGSHAFESQVRAARMIWAQGDMAGARARLASLRETYPEMTDQLYAAEGQLLFEANRPADALAVYDAGLAAAPESLELRYGRSLAYERLGRIDAAKADLQAVLDAEPDDARALNALGYLLANHSQRYDVARNYIEQALASDPDNPAILDSMGWVEYRMGHLDTARDYLERAYADYPDPEVAAHLGEVLWKQGEREAARRIWQDARADNPNHPILRETVERLDSQGNAP</sequence>
<keyword evidence="2 3" id="KW-0802">TPR repeat</keyword>